<dbReference type="STRING" id="36805.BOH66_16240"/>
<organism evidence="1 2">
    <name type="scientific">Microbacterium aurum</name>
    <dbReference type="NCBI Taxonomy" id="36805"/>
    <lineage>
        <taxon>Bacteria</taxon>
        <taxon>Bacillati</taxon>
        <taxon>Actinomycetota</taxon>
        <taxon>Actinomycetes</taxon>
        <taxon>Micrococcales</taxon>
        <taxon>Microbacteriaceae</taxon>
        <taxon>Microbacterium</taxon>
    </lineage>
</organism>
<reference evidence="1 2" key="1">
    <citation type="submission" date="2016-12" db="EMBL/GenBank/DDBJ databases">
        <title>Complete genome sequence of Microbacterium aurum KACC 15219.</title>
        <authorList>
            <person name="Jung Y."/>
            <person name="Shin J.-H."/>
            <person name="Lee Y.-J."/>
            <person name="Yi H."/>
            <person name="Bahn Y.-S."/>
            <person name="Kim J.F."/>
            <person name="Lee D.-W."/>
        </authorList>
    </citation>
    <scope>NUCLEOTIDE SEQUENCE [LARGE SCALE GENOMIC DNA]</scope>
    <source>
        <strain evidence="1 2">KACC 15219</strain>
    </source>
</reference>
<protein>
    <recommendedName>
        <fullName evidence="3">PknH-like extracellular domain-containing protein</fullName>
    </recommendedName>
</protein>
<sequence length="253" mass="26948">MMSMPQPDLAEREPLGDVTALCRTPTKERRRSATVKALRVALSGGIIAASLAGCAATTSQEEASVLPSTPITELLPTTEQYADFNGDRSWGATTSLVPEDLYGRLSLSGASVSAVDYGESCAKAFEAAGAVDATIKEAATQEIGINGTDEFATLIRYDTVDEARSVFDVQVNLLKECSKNEGTAVFTPVDVKVEDTIAYNSRTPHTDDDFIGFGRRGDLLLVVTNTNADATEVGPKTIRYAMNKLADGVARDK</sequence>
<keyword evidence="2" id="KW-1185">Reference proteome</keyword>
<dbReference type="Proteomes" id="UP000187185">
    <property type="component" value="Chromosome"/>
</dbReference>
<evidence type="ECO:0000313" key="1">
    <source>
        <dbReference type="EMBL" id="APZ35607.1"/>
    </source>
</evidence>
<dbReference type="AlphaFoldDB" id="A0A1P8UBT6"/>
<gene>
    <name evidence="1" type="ORF">BOH66_16240</name>
</gene>
<accession>A0A1P8UBT6</accession>
<evidence type="ECO:0000313" key="2">
    <source>
        <dbReference type="Proteomes" id="UP000187185"/>
    </source>
</evidence>
<proteinExistence type="predicted"/>
<dbReference type="KEGG" id="maur:BOH66_16240"/>
<evidence type="ECO:0008006" key="3">
    <source>
        <dbReference type="Google" id="ProtNLM"/>
    </source>
</evidence>
<name>A0A1P8UBT6_9MICO</name>
<dbReference type="EMBL" id="CP018762">
    <property type="protein sequence ID" value="APZ35607.1"/>
    <property type="molecule type" value="Genomic_DNA"/>
</dbReference>